<keyword evidence="1" id="KW-0732">Signal</keyword>
<dbReference type="SUPFAM" id="SSF50814">
    <property type="entry name" value="Lipocalins"/>
    <property type="match status" value="1"/>
</dbReference>
<evidence type="ECO:0000313" key="3">
    <source>
        <dbReference type="Proteomes" id="UP000752696"/>
    </source>
</evidence>
<protein>
    <recommendedName>
        <fullName evidence="4">Lipocalin/cytosolic fatty-acid binding domain-containing protein</fullName>
    </recommendedName>
</protein>
<name>A0A6V7GRV4_9HYME</name>
<reference evidence="2" key="1">
    <citation type="submission" date="2020-07" db="EMBL/GenBank/DDBJ databases">
        <authorList>
            <person name="Nazaruddin N."/>
        </authorList>
    </citation>
    <scope>NUCLEOTIDE SEQUENCE</scope>
</reference>
<organism evidence="2 3">
    <name type="scientific">Heterotrigona itama</name>
    <dbReference type="NCBI Taxonomy" id="395501"/>
    <lineage>
        <taxon>Eukaryota</taxon>
        <taxon>Metazoa</taxon>
        <taxon>Ecdysozoa</taxon>
        <taxon>Arthropoda</taxon>
        <taxon>Hexapoda</taxon>
        <taxon>Insecta</taxon>
        <taxon>Pterygota</taxon>
        <taxon>Neoptera</taxon>
        <taxon>Endopterygota</taxon>
        <taxon>Hymenoptera</taxon>
        <taxon>Apocrita</taxon>
        <taxon>Aculeata</taxon>
        <taxon>Apoidea</taxon>
        <taxon>Anthophila</taxon>
        <taxon>Apidae</taxon>
        <taxon>Heterotrigona</taxon>
    </lineage>
</organism>
<evidence type="ECO:0008006" key="4">
    <source>
        <dbReference type="Google" id="ProtNLM"/>
    </source>
</evidence>
<gene>
    <name evidence="2" type="ORF">MHI_LOCUS23863</name>
</gene>
<feature type="chain" id="PRO_5027706294" description="Lipocalin/cytosolic fatty-acid binding domain-containing protein" evidence="1">
    <location>
        <begin position="24"/>
        <end position="180"/>
    </location>
</feature>
<comment type="caution">
    <text evidence="2">The sequence shown here is derived from an EMBL/GenBank/DDBJ whole genome shotgun (WGS) entry which is preliminary data.</text>
</comment>
<dbReference type="AlphaFoldDB" id="A0A6V7GRV4"/>
<keyword evidence="3" id="KW-1185">Reference proteome</keyword>
<dbReference type="OrthoDB" id="7679992at2759"/>
<proteinExistence type="predicted"/>
<evidence type="ECO:0000256" key="1">
    <source>
        <dbReference type="SAM" id="SignalP"/>
    </source>
</evidence>
<feature type="signal peptide" evidence="1">
    <location>
        <begin position="1"/>
        <end position="23"/>
    </location>
</feature>
<sequence>MAYDRVIFPLLVCVLCFASYCAPCSMDVGQTLDLSQFAGKWYFIAGTSTNLSLSSCGWFLVKETTSTDFVIRFRGHRHKSNIPVVSNIVGKVDGNNIVTYWRRLRSRRKLGPFYHVIISVKYDTAVGMLVCTETKRYMENKLAMIWSRERSLPLPILEELKSKLGAYVNQEIRMADHDNC</sequence>
<dbReference type="Proteomes" id="UP000752696">
    <property type="component" value="Unassembled WGS sequence"/>
</dbReference>
<dbReference type="PROSITE" id="PS00213">
    <property type="entry name" value="LIPOCALIN"/>
    <property type="match status" value="1"/>
</dbReference>
<accession>A0A6V7GRV4</accession>
<dbReference type="Gene3D" id="2.40.128.20">
    <property type="match status" value="1"/>
</dbReference>
<evidence type="ECO:0000313" key="2">
    <source>
        <dbReference type="EMBL" id="CAD1468139.1"/>
    </source>
</evidence>
<dbReference type="EMBL" id="CAJDYZ010000138">
    <property type="protein sequence ID" value="CAD1468139.1"/>
    <property type="molecule type" value="Genomic_DNA"/>
</dbReference>
<dbReference type="InterPro" id="IPR012674">
    <property type="entry name" value="Calycin"/>
</dbReference>
<dbReference type="InterPro" id="IPR022272">
    <property type="entry name" value="Lipocalin_CS"/>
</dbReference>